<dbReference type="Gene3D" id="1.20.5.780">
    <property type="entry name" value="Single helix bin"/>
    <property type="match status" value="1"/>
</dbReference>
<keyword evidence="5" id="KW-0804">Transcription</keyword>
<dbReference type="PANTHER" id="PTHR35401">
    <property type="entry name" value="COPG FAMILY HELIX-TURN-HELIX PROTEIN-RELATED-RELATED"/>
    <property type="match status" value="1"/>
</dbReference>
<evidence type="ECO:0000313" key="8">
    <source>
        <dbReference type="Proteomes" id="UP001180616"/>
    </source>
</evidence>
<protein>
    <submittedName>
        <fullName evidence="7">DUF1778 domain-containing protein</fullName>
    </submittedName>
</protein>
<keyword evidence="4" id="KW-0238">DNA-binding</keyword>
<evidence type="ECO:0000256" key="2">
    <source>
        <dbReference type="ARBA" id="ARBA00022649"/>
    </source>
</evidence>
<keyword evidence="2" id="KW-1277">Toxin-antitoxin system</keyword>
<name>A0ABY9QY22_9BACT</name>
<dbReference type="PANTHER" id="PTHR35401:SF1">
    <property type="entry name" value="CYTOPLASMIC PROTEIN"/>
    <property type="match status" value="1"/>
</dbReference>
<organism evidence="7 8">
    <name type="scientific">Nitratidesulfovibrio liaohensis</name>
    <dbReference type="NCBI Taxonomy" id="2604158"/>
    <lineage>
        <taxon>Bacteria</taxon>
        <taxon>Pseudomonadati</taxon>
        <taxon>Thermodesulfobacteriota</taxon>
        <taxon>Desulfovibrionia</taxon>
        <taxon>Desulfovibrionales</taxon>
        <taxon>Desulfovibrionaceae</taxon>
        <taxon>Nitratidesulfovibrio</taxon>
    </lineage>
</organism>
<evidence type="ECO:0000256" key="5">
    <source>
        <dbReference type="ARBA" id="ARBA00023163"/>
    </source>
</evidence>
<dbReference type="Proteomes" id="UP001180616">
    <property type="component" value="Chromosome"/>
</dbReference>
<sequence>MASTDIINLRVPPEQKAIIDLAAALTGKNRTAFILEHAVRSAEELLLEKSHFQLSTAQWNAFQAALDAPVRDNPALKRLLATPAPWDDGE</sequence>
<evidence type="ECO:0000256" key="3">
    <source>
        <dbReference type="ARBA" id="ARBA00023015"/>
    </source>
</evidence>
<comment type="similarity">
    <text evidence="6">Belongs to the TacA antitoxin family.</text>
</comment>
<evidence type="ECO:0000256" key="1">
    <source>
        <dbReference type="ARBA" id="ARBA00022491"/>
    </source>
</evidence>
<reference evidence="7" key="1">
    <citation type="submission" date="2023-09" db="EMBL/GenBank/DDBJ databases">
        <authorList>
            <consortium name="CW5 consortium"/>
            <person name="Lu C.-W."/>
        </authorList>
    </citation>
    <scope>NUCLEOTIDE SEQUENCE</scope>
    <source>
        <strain evidence="7">KPS</strain>
    </source>
</reference>
<evidence type="ECO:0000256" key="4">
    <source>
        <dbReference type="ARBA" id="ARBA00023125"/>
    </source>
</evidence>
<keyword evidence="8" id="KW-1185">Reference proteome</keyword>
<dbReference type="SUPFAM" id="SSF47598">
    <property type="entry name" value="Ribbon-helix-helix"/>
    <property type="match status" value="1"/>
</dbReference>
<gene>
    <name evidence="7" type="ORF">KPS_002452</name>
</gene>
<dbReference type="InterPro" id="IPR010985">
    <property type="entry name" value="Ribbon_hlx_hlx"/>
</dbReference>
<dbReference type="InterPro" id="IPR014795">
    <property type="entry name" value="TacA_1-like"/>
</dbReference>
<evidence type="ECO:0000313" key="7">
    <source>
        <dbReference type="EMBL" id="WMW64436.1"/>
    </source>
</evidence>
<evidence type="ECO:0000256" key="6">
    <source>
        <dbReference type="ARBA" id="ARBA00049988"/>
    </source>
</evidence>
<accession>A0ABY9QY22</accession>
<proteinExistence type="inferred from homology"/>
<dbReference type="EMBL" id="CP133659">
    <property type="protein sequence ID" value="WMW64436.1"/>
    <property type="molecule type" value="Genomic_DNA"/>
</dbReference>
<keyword evidence="3" id="KW-0805">Transcription regulation</keyword>
<keyword evidence="1" id="KW-0678">Repressor</keyword>
<dbReference type="RefSeq" id="WP_309540528.1">
    <property type="nucleotide sequence ID" value="NZ_CP133659.1"/>
</dbReference>
<dbReference type="Pfam" id="PF08681">
    <property type="entry name" value="TacA1"/>
    <property type="match status" value="1"/>
</dbReference>